<proteinExistence type="inferred from homology"/>
<keyword evidence="7 12" id="KW-0808">Transferase</keyword>
<dbReference type="PATRIC" id="fig|414004.10.peg.289"/>
<comment type="catalytic activity">
    <reaction evidence="1 12">
        <text>AMP + ATP = 2 ADP</text>
        <dbReference type="Rhea" id="RHEA:12973"/>
        <dbReference type="ChEBI" id="CHEBI:30616"/>
        <dbReference type="ChEBI" id="CHEBI:456215"/>
        <dbReference type="ChEBI" id="CHEBI:456216"/>
        <dbReference type="EC" id="2.7.4.3"/>
    </reaction>
</comment>
<evidence type="ECO:0000256" key="4">
    <source>
        <dbReference type="ARBA" id="ARBA00012955"/>
    </source>
</evidence>
<comment type="caution">
    <text evidence="12">Lacks conserved residue(s) required for the propagation of feature annotation.</text>
</comment>
<reference evidence="13 14" key="1">
    <citation type="journal article" date="2006" name="Proc. Natl. Acad. Sci. U.S.A.">
        <title>Genomic analysis of the uncultivated marine crenarchaeote Cenarchaeum symbiosum.</title>
        <authorList>
            <person name="Hallam S.J."/>
            <person name="Konstantinidis K.T."/>
            <person name="Putnam N."/>
            <person name="Schleper C."/>
            <person name="Watanabe Y."/>
            <person name="Sugahara J."/>
            <person name="Preston C."/>
            <person name="de la Torre J."/>
            <person name="Richardson P.M."/>
            <person name="DeLong E.F."/>
        </authorList>
    </citation>
    <scope>NUCLEOTIDE SEQUENCE [LARGE SCALE GENOMIC DNA]</scope>
    <source>
        <strain evidence="14">A</strain>
    </source>
</reference>
<dbReference type="HOGENOM" id="CLU_119371_0_0_2"/>
<dbReference type="NCBIfam" id="NF003122">
    <property type="entry name" value="PRK04040.1"/>
    <property type="match status" value="1"/>
</dbReference>
<dbReference type="HAMAP" id="MF_00234">
    <property type="entry name" value="Adenylate_kinase_AdkA"/>
    <property type="match status" value="1"/>
</dbReference>
<dbReference type="EnsemblBacteria" id="ABK76960">
    <property type="protein sequence ID" value="ABK76960"/>
    <property type="gene ID" value="CENSYa_0324"/>
</dbReference>
<evidence type="ECO:0000313" key="13">
    <source>
        <dbReference type="EMBL" id="ABK76960.1"/>
    </source>
</evidence>
<comment type="similarity">
    <text evidence="3 12">Belongs to the archaeal adenylate kinase family.</text>
</comment>
<dbReference type="SUPFAM" id="SSF52540">
    <property type="entry name" value="P-loop containing nucleoside triphosphate hydrolases"/>
    <property type="match status" value="1"/>
</dbReference>
<evidence type="ECO:0000256" key="7">
    <source>
        <dbReference type="ARBA" id="ARBA00022679"/>
    </source>
</evidence>
<dbReference type="AlphaFoldDB" id="A0RUE3"/>
<name>A0RUE3_CENSY</name>
<keyword evidence="14" id="KW-1185">Reference proteome</keyword>
<evidence type="ECO:0000256" key="8">
    <source>
        <dbReference type="ARBA" id="ARBA00022741"/>
    </source>
</evidence>
<comment type="subcellular location">
    <subcellularLocation>
        <location evidence="2 12">Cytoplasm</location>
    </subcellularLocation>
</comment>
<evidence type="ECO:0000256" key="12">
    <source>
        <dbReference type="HAMAP-Rule" id="MF_00234"/>
    </source>
</evidence>
<dbReference type="InterPro" id="IPR023477">
    <property type="entry name" value="Adenylate_kinase_AdkA"/>
</dbReference>
<dbReference type="Gene3D" id="3.40.50.300">
    <property type="entry name" value="P-loop containing nucleotide triphosphate hydrolases"/>
    <property type="match status" value="1"/>
</dbReference>
<evidence type="ECO:0000256" key="9">
    <source>
        <dbReference type="ARBA" id="ARBA00022777"/>
    </source>
</evidence>
<evidence type="ECO:0000256" key="5">
    <source>
        <dbReference type="ARBA" id="ARBA00019926"/>
    </source>
</evidence>
<dbReference type="STRING" id="414004.CENSYa_0324"/>
<gene>
    <name evidence="12" type="primary">adkA</name>
    <name evidence="13" type="ordered locus">CENSYa_0324</name>
</gene>
<protein>
    <recommendedName>
        <fullName evidence="5 12">Adenylate kinase</fullName>
        <shortName evidence="12">AK</shortName>
        <ecNumber evidence="4 12">2.7.4.3</ecNumber>
    </recommendedName>
    <alternativeName>
        <fullName evidence="11 12">ATP-AMP transphosphorylase</fullName>
    </alternativeName>
</protein>
<dbReference type="Pfam" id="PF13207">
    <property type="entry name" value="AAA_17"/>
    <property type="match status" value="1"/>
</dbReference>
<dbReference type="KEGG" id="csy:CENSYa_0324"/>
<sequence length="178" mass="19796">MGKSTLVSKLVEILKENGRTVNVVSFGTVMFDEARKRGVTDRDKLRKLPMSEQQDLQRTAADSIARLTEDYVIVDTHAFISTPSGYYPGLPEHVLKAIRPSNFISVYARPEDIYNRRLQDDTRSRDKVTLDGIKKELNFHQSMISTCSVISGSPVKAVQNAEGKVELAAQKAIDAIGL</sequence>
<dbReference type="EC" id="2.7.4.3" evidence="4 12"/>
<dbReference type="GO" id="GO:0004017">
    <property type="term" value="F:AMP kinase activity"/>
    <property type="evidence" value="ECO:0007669"/>
    <property type="project" value="UniProtKB-UniRule"/>
</dbReference>
<dbReference type="EMBL" id="DP000238">
    <property type="protein sequence ID" value="ABK76960.1"/>
    <property type="molecule type" value="Genomic_DNA"/>
</dbReference>
<organism evidence="13 14">
    <name type="scientific">Cenarchaeum symbiosum (strain A)</name>
    <dbReference type="NCBI Taxonomy" id="414004"/>
    <lineage>
        <taxon>Archaea</taxon>
        <taxon>Nitrososphaerota</taxon>
        <taxon>Candidatus Cenarchaeales</taxon>
        <taxon>Candidatus Cenarchaeaceae</taxon>
        <taxon>Candidatus Cenarchaeum</taxon>
    </lineage>
</organism>
<evidence type="ECO:0000313" key="14">
    <source>
        <dbReference type="Proteomes" id="UP000000758"/>
    </source>
</evidence>
<dbReference type="GO" id="GO:0005737">
    <property type="term" value="C:cytoplasm"/>
    <property type="evidence" value="ECO:0007669"/>
    <property type="project" value="UniProtKB-SubCell"/>
</dbReference>
<evidence type="ECO:0000256" key="3">
    <source>
        <dbReference type="ARBA" id="ARBA00007088"/>
    </source>
</evidence>
<evidence type="ECO:0000256" key="10">
    <source>
        <dbReference type="ARBA" id="ARBA00022840"/>
    </source>
</evidence>
<evidence type="ECO:0000256" key="2">
    <source>
        <dbReference type="ARBA" id="ARBA00004496"/>
    </source>
</evidence>
<evidence type="ECO:0000256" key="6">
    <source>
        <dbReference type="ARBA" id="ARBA00022490"/>
    </source>
</evidence>
<keyword evidence="10 12" id="KW-0067">ATP-binding</keyword>
<evidence type="ECO:0000256" key="11">
    <source>
        <dbReference type="ARBA" id="ARBA00033336"/>
    </source>
</evidence>
<dbReference type="Proteomes" id="UP000000758">
    <property type="component" value="Chromosome"/>
</dbReference>
<accession>A0RUE3</accession>
<dbReference type="GO" id="GO:0005524">
    <property type="term" value="F:ATP binding"/>
    <property type="evidence" value="ECO:0007669"/>
    <property type="project" value="UniProtKB-UniRule"/>
</dbReference>
<keyword evidence="8 12" id="KW-0547">Nucleotide-binding</keyword>
<keyword evidence="9 12" id="KW-0418">Kinase</keyword>
<dbReference type="InterPro" id="IPR027417">
    <property type="entry name" value="P-loop_NTPase"/>
</dbReference>
<evidence type="ECO:0000256" key="1">
    <source>
        <dbReference type="ARBA" id="ARBA00000582"/>
    </source>
</evidence>
<keyword evidence="6 12" id="KW-0963">Cytoplasm</keyword>